<dbReference type="InterPro" id="IPR010496">
    <property type="entry name" value="AL/BT2_dom"/>
</dbReference>
<name>A0A7W5DYN4_9BACT</name>
<sequence length="525" mass="56855">MRHTQLLTPLTHFLFAGLILIGGLAPNANSRVAAAEPATPPLKALLIDGQNNHQWKETTPLIVEILESGNFADVTIATTPGKGGDLSTFSPNFSDYDVVVSNYNGEPWSAETQQAFEKYMTEGGGFVSVHAADNSFPAWEAYNRMIGVGGWGGRNEKDGPYVRWKEDIQKFTRDMSKGGGGTHGSRVPFQIVVRNADHPITQGLPRSFMQVVDELYGRLRGPAENMEVLATAYSDPATRGTGEHEPILMTIQFGQGRVFHSTLGHDVAAMNGLAFQTTLRRGTAWAATGEVNLPAVDGQVLTSNEAASGDPAAASDVESKPSAVAASAALDAPPKLDGDGWKSLFDGKSLTGWTQKNGTASYRVEEGVIVGKTAVGSPNSFLCSDENYKDFELTFEVNVDDGLNSGVQIRSQTRDEGGRVYGPQVEIESAPGESGYIYGEATGRGWITKEQPIKDAYQNGEFNRYRVRAIGDRIQTWINDTKIADIVDPESSSEGFIGLQVHGIGKNQGPFEVRWRDIRVRPIQN</sequence>
<dbReference type="Pfam" id="PF06283">
    <property type="entry name" value="ThuA"/>
    <property type="match status" value="1"/>
</dbReference>
<dbReference type="Gene3D" id="3.40.50.880">
    <property type="match status" value="1"/>
</dbReference>
<dbReference type="GO" id="GO:0016740">
    <property type="term" value="F:transferase activity"/>
    <property type="evidence" value="ECO:0007669"/>
    <property type="project" value="UniProtKB-KW"/>
</dbReference>
<dbReference type="EMBL" id="JACHXU010000007">
    <property type="protein sequence ID" value="MBB3206607.1"/>
    <property type="molecule type" value="Genomic_DNA"/>
</dbReference>
<proteinExistence type="predicted"/>
<dbReference type="InterPro" id="IPR029010">
    <property type="entry name" value="ThuA-like"/>
</dbReference>
<dbReference type="Pfam" id="PF06439">
    <property type="entry name" value="3keto-disac_hyd"/>
    <property type="match status" value="1"/>
</dbReference>
<reference evidence="3 4" key="1">
    <citation type="submission" date="2020-08" db="EMBL/GenBank/DDBJ databases">
        <title>Genomic Encyclopedia of Type Strains, Phase III (KMG-III): the genomes of soil and plant-associated and newly described type strains.</title>
        <authorList>
            <person name="Whitman W."/>
        </authorList>
    </citation>
    <scope>NUCLEOTIDE SEQUENCE [LARGE SCALE GENOMIC DNA]</scope>
    <source>
        <strain evidence="3 4">CECT 8075</strain>
    </source>
</reference>
<evidence type="ECO:0000313" key="3">
    <source>
        <dbReference type="EMBL" id="MBB3206607.1"/>
    </source>
</evidence>
<gene>
    <name evidence="3" type="ORF">FHS27_002419</name>
</gene>
<evidence type="ECO:0000259" key="2">
    <source>
        <dbReference type="Pfam" id="PF06439"/>
    </source>
</evidence>
<feature type="domain" description="3-keto-alpha-glucoside-1,2-lyase/3-keto-2-hydroxy-glucal hydratase" evidence="2">
    <location>
        <begin position="340"/>
        <end position="521"/>
    </location>
</feature>
<dbReference type="RefSeq" id="WP_246419560.1">
    <property type="nucleotide sequence ID" value="NZ_JACHXU010000007.1"/>
</dbReference>
<keyword evidence="4" id="KW-1185">Reference proteome</keyword>
<accession>A0A7W5DYN4</accession>
<dbReference type="PANTHER" id="PTHR40469">
    <property type="entry name" value="SECRETED GLYCOSYL HYDROLASE"/>
    <property type="match status" value="1"/>
</dbReference>
<comment type="caution">
    <text evidence="3">The sequence shown here is derived from an EMBL/GenBank/DDBJ whole genome shotgun (WGS) entry which is preliminary data.</text>
</comment>
<dbReference type="PANTHER" id="PTHR40469:SF2">
    <property type="entry name" value="GALACTOSE-BINDING DOMAIN-LIKE SUPERFAMILY PROTEIN"/>
    <property type="match status" value="1"/>
</dbReference>
<dbReference type="AlphaFoldDB" id="A0A7W5DYN4"/>
<evidence type="ECO:0000313" key="4">
    <source>
        <dbReference type="Proteomes" id="UP000536179"/>
    </source>
</evidence>
<keyword evidence="3" id="KW-0315">Glutamine amidotransferase</keyword>
<protein>
    <submittedName>
        <fullName evidence="3">Type 1 glutamine amidotransferase</fullName>
    </submittedName>
</protein>
<dbReference type="InterPro" id="IPR029062">
    <property type="entry name" value="Class_I_gatase-like"/>
</dbReference>
<evidence type="ECO:0000259" key="1">
    <source>
        <dbReference type="Pfam" id="PF06283"/>
    </source>
</evidence>
<keyword evidence="3" id="KW-0808">Transferase</keyword>
<dbReference type="SUPFAM" id="SSF52317">
    <property type="entry name" value="Class I glutamine amidotransferase-like"/>
    <property type="match status" value="1"/>
</dbReference>
<feature type="domain" description="ThuA-like" evidence="1">
    <location>
        <begin position="45"/>
        <end position="286"/>
    </location>
</feature>
<dbReference type="GO" id="GO:0016787">
    <property type="term" value="F:hydrolase activity"/>
    <property type="evidence" value="ECO:0007669"/>
    <property type="project" value="InterPro"/>
</dbReference>
<organism evidence="3 4">
    <name type="scientific">Aporhodopirellula rubra</name>
    <dbReference type="NCBI Taxonomy" id="980271"/>
    <lineage>
        <taxon>Bacteria</taxon>
        <taxon>Pseudomonadati</taxon>
        <taxon>Planctomycetota</taxon>
        <taxon>Planctomycetia</taxon>
        <taxon>Pirellulales</taxon>
        <taxon>Pirellulaceae</taxon>
        <taxon>Aporhodopirellula</taxon>
    </lineage>
</organism>
<dbReference type="Proteomes" id="UP000536179">
    <property type="component" value="Unassembled WGS sequence"/>
</dbReference>
<dbReference type="Gene3D" id="2.60.120.560">
    <property type="entry name" value="Exo-inulinase, domain 1"/>
    <property type="match status" value="1"/>
</dbReference>